<dbReference type="EMBL" id="JALGAR010000002">
    <property type="protein sequence ID" value="MCI4658124.1"/>
    <property type="molecule type" value="Genomic_DNA"/>
</dbReference>
<protein>
    <submittedName>
        <fullName evidence="1">Uncharacterized protein</fullName>
    </submittedName>
</protein>
<evidence type="ECO:0000313" key="1">
    <source>
        <dbReference type="EMBL" id="MCI4658124.1"/>
    </source>
</evidence>
<name>A0AA41QVC7_9MICO</name>
<comment type="caution">
    <text evidence="1">The sequence shown here is derived from an EMBL/GenBank/DDBJ whole genome shotgun (WGS) entry which is preliminary data.</text>
</comment>
<evidence type="ECO:0000313" key="2">
    <source>
        <dbReference type="Proteomes" id="UP001165341"/>
    </source>
</evidence>
<accession>A0AA41QVC7</accession>
<gene>
    <name evidence="1" type="ORF">MQH31_09935</name>
</gene>
<proteinExistence type="predicted"/>
<dbReference type="AlphaFoldDB" id="A0AA41QVC7"/>
<sequence length="52" mass="5481">MPANVLGLRLRWPSPAHALGEHGSGAVRAILPGRPHRASIDAIATDDRCSGR</sequence>
<organism evidence="1 2">
    <name type="scientific">Cryobacterium zhongshanensis</name>
    <dbReference type="NCBI Taxonomy" id="2928153"/>
    <lineage>
        <taxon>Bacteria</taxon>
        <taxon>Bacillati</taxon>
        <taxon>Actinomycetota</taxon>
        <taxon>Actinomycetes</taxon>
        <taxon>Micrococcales</taxon>
        <taxon>Microbacteriaceae</taxon>
        <taxon>Cryobacterium</taxon>
    </lineage>
</organism>
<reference evidence="1" key="1">
    <citation type="submission" date="2022-03" db="EMBL/GenBank/DDBJ databases">
        <title>Cryobacterium sp. nov. strain ZS14-85, isolated from Antarctic soil.</title>
        <authorList>
            <person name="Li J."/>
            <person name="Niu G."/>
        </authorList>
    </citation>
    <scope>NUCLEOTIDE SEQUENCE</scope>
    <source>
        <strain evidence="1">ZS14-85</strain>
    </source>
</reference>
<keyword evidence="2" id="KW-1185">Reference proteome</keyword>
<dbReference type="Proteomes" id="UP001165341">
    <property type="component" value="Unassembled WGS sequence"/>
</dbReference>
<dbReference type="RefSeq" id="WP_243011899.1">
    <property type="nucleotide sequence ID" value="NZ_JALGAR010000002.1"/>
</dbReference>